<dbReference type="Proteomes" id="UP000324383">
    <property type="component" value="Unassembled WGS sequence"/>
</dbReference>
<dbReference type="Pfam" id="PF18291">
    <property type="entry name" value="HU-HIG"/>
    <property type="match status" value="1"/>
</dbReference>
<keyword evidence="1 4" id="KW-0238">DNA-binding</keyword>
<evidence type="ECO:0000256" key="1">
    <source>
        <dbReference type="ARBA" id="ARBA00023125"/>
    </source>
</evidence>
<proteinExistence type="predicted"/>
<dbReference type="GO" id="GO:0003677">
    <property type="term" value="F:DNA binding"/>
    <property type="evidence" value="ECO:0007669"/>
    <property type="project" value="UniProtKB-KW"/>
</dbReference>
<sequence length="155" mass="16773">MIEFEVRSRKMTIGKNKGKTMYYAVPKVSKHHLTAYQLENEIIAATSLTRGDVRNALTSLAEAVNRALQRGDSVDLGDLGMLKVIINPTMKEKEEEVTSASLKTPIVRFYPKQSMRQAYKSVQTRVVNSKAHSAGGTMPLPPGGSGGGEAPDPAG</sequence>
<feature type="region of interest" description="Disordered" evidence="2">
    <location>
        <begin position="128"/>
        <end position="155"/>
    </location>
</feature>
<comment type="caution">
    <text evidence="4">The sequence shown here is derived from an EMBL/GenBank/DDBJ whole genome shotgun (WGS) entry which is preliminary data.</text>
</comment>
<dbReference type="InterPro" id="IPR010992">
    <property type="entry name" value="IHF-like_DNA-bd_dom_sf"/>
</dbReference>
<reference evidence="4 5" key="1">
    <citation type="submission" date="2019-07" db="EMBL/GenBank/DDBJ databases">
        <title>Draft Genome Sequences of Bacteroides pyogenes Strains Isolated from the Uterus Holstein Dairy Cows with Metritis.</title>
        <authorList>
            <person name="Cunha F."/>
            <person name="Galvao K.N."/>
            <person name="Jeon S.J."/>
            <person name="Jeong K.C."/>
        </authorList>
    </citation>
    <scope>NUCLEOTIDE SEQUENCE [LARGE SCALE GENOMIC DNA]</scope>
    <source>
        <strain evidence="4 5">KG-31</strain>
    </source>
</reference>
<dbReference type="InterPro" id="IPR005902">
    <property type="entry name" value="HU_DNA-bd_put"/>
</dbReference>
<evidence type="ECO:0000259" key="3">
    <source>
        <dbReference type="Pfam" id="PF18291"/>
    </source>
</evidence>
<dbReference type="NCBIfam" id="TIGR01201">
    <property type="entry name" value="HU_rel"/>
    <property type="match status" value="1"/>
</dbReference>
<name>A0A5D3EEP2_9BACE</name>
<dbReference type="EMBL" id="VKLW01000011">
    <property type="protein sequence ID" value="TYK33930.1"/>
    <property type="molecule type" value="Genomic_DNA"/>
</dbReference>
<accession>A0A5D3EEP2</accession>
<dbReference type="SUPFAM" id="SSF47729">
    <property type="entry name" value="IHF-like DNA-binding proteins"/>
    <property type="match status" value="1"/>
</dbReference>
<dbReference type="AlphaFoldDB" id="A0A5D3EEP2"/>
<evidence type="ECO:0000313" key="4">
    <source>
        <dbReference type="EMBL" id="TYK33930.1"/>
    </source>
</evidence>
<dbReference type="RefSeq" id="WP_027326251.1">
    <property type="nucleotide sequence ID" value="NZ_CAMBON010000009.1"/>
</dbReference>
<evidence type="ECO:0000313" key="5">
    <source>
        <dbReference type="Proteomes" id="UP000324383"/>
    </source>
</evidence>
<gene>
    <name evidence="4" type="ORF">FNJ60_06300</name>
</gene>
<protein>
    <submittedName>
        <fullName evidence="4">DNA-binding protein</fullName>
    </submittedName>
</protein>
<dbReference type="Gene3D" id="4.10.520.10">
    <property type="entry name" value="IHF-like DNA-binding proteins"/>
    <property type="match status" value="1"/>
</dbReference>
<dbReference type="InterPro" id="IPR041607">
    <property type="entry name" value="HU-HIG"/>
</dbReference>
<organism evidence="4 5">
    <name type="scientific">Bacteroides pyogenes</name>
    <dbReference type="NCBI Taxonomy" id="310300"/>
    <lineage>
        <taxon>Bacteria</taxon>
        <taxon>Pseudomonadati</taxon>
        <taxon>Bacteroidota</taxon>
        <taxon>Bacteroidia</taxon>
        <taxon>Bacteroidales</taxon>
        <taxon>Bacteroidaceae</taxon>
        <taxon>Bacteroides</taxon>
    </lineage>
</organism>
<keyword evidence="5" id="KW-1185">Reference proteome</keyword>
<feature type="domain" description="HU" evidence="3">
    <location>
        <begin position="2"/>
        <end position="122"/>
    </location>
</feature>
<evidence type="ECO:0000256" key="2">
    <source>
        <dbReference type="SAM" id="MobiDB-lite"/>
    </source>
</evidence>